<feature type="domain" description="HDOD" evidence="1">
    <location>
        <begin position="19"/>
        <end position="204"/>
    </location>
</feature>
<dbReference type="KEGG" id="cbx:Cenrod_0145"/>
<keyword evidence="3" id="KW-1185">Reference proteome</keyword>
<dbReference type="InterPro" id="IPR013976">
    <property type="entry name" value="HDOD"/>
</dbReference>
<dbReference type="PANTHER" id="PTHR33525">
    <property type="match status" value="1"/>
</dbReference>
<name>U5N7K8_9BURK</name>
<dbReference type="EMBL" id="CP004885">
    <property type="protein sequence ID" value="AGX86278.1"/>
    <property type="molecule type" value="Genomic_DNA"/>
</dbReference>
<dbReference type="PROSITE" id="PS51833">
    <property type="entry name" value="HDOD"/>
    <property type="match status" value="1"/>
</dbReference>
<dbReference type="HOGENOM" id="CLU_018569_0_0_4"/>
<protein>
    <submittedName>
        <fullName evidence="2">Signal transduction protein</fullName>
    </submittedName>
</protein>
<dbReference type="PATRIC" id="fig|946483.4.peg.144"/>
<organism evidence="2 3">
    <name type="scientific">Candidatus Symbiobacter mobilis CR</name>
    <dbReference type="NCBI Taxonomy" id="946483"/>
    <lineage>
        <taxon>Bacteria</taxon>
        <taxon>Pseudomonadati</taxon>
        <taxon>Pseudomonadota</taxon>
        <taxon>Betaproteobacteria</taxon>
        <taxon>Burkholderiales</taxon>
        <taxon>Comamonadaceae</taxon>
    </lineage>
</organism>
<dbReference type="RefSeq" id="WP_022771101.1">
    <property type="nucleotide sequence ID" value="NC_022576.1"/>
</dbReference>
<gene>
    <name evidence="2" type="ORF">Cenrod_0145</name>
</gene>
<dbReference type="SUPFAM" id="SSF109604">
    <property type="entry name" value="HD-domain/PDEase-like"/>
    <property type="match status" value="1"/>
</dbReference>
<dbReference type="Proteomes" id="UP000017184">
    <property type="component" value="Chromosome"/>
</dbReference>
<dbReference type="STRING" id="946483.Cenrod_0145"/>
<evidence type="ECO:0000259" key="1">
    <source>
        <dbReference type="PROSITE" id="PS51833"/>
    </source>
</evidence>
<dbReference type="PANTHER" id="PTHR33525:SF5">
    <property type="entry name" value="TWO COMPONENT SIGNAL TRANSDUCTION SYSTEM RESPONSE REGULATOR"/>
    <property type="match status" value="1"/>
</dbReference>
<evidence type="ECO:0000313" key="3">
    <source>
        <dbReference type="Proteomes" id="UP000017184"/>
    </source>
</evidence>
<accession>U5N7K8</accession>
<dbReference type="Gene3D" id="1.10.3210.10">
    <property type="entry name" value="Hypothetical protein af1432"/>
    <property type="match status" value="1"/>
</dbReference>
<sequence length="429" mass="47245">MNNAVLDKLYAEMNQSRGVPALESTVMSILGSLHNIRVQPDHMAGKIVQDFALTQKVLRLANSPMYGPFAPETSSVTNAVRVLGSDALLHVVLNTSMATNEEMQQRECLAKILMASDLARNLCAQRAEAVSIATLMVDLGNLMTTTFLPEESALVHQKVVSGAEQDVAAIDVLGMTHQQVGIEVARHWGYPRSIVSIIDGTGDPTLVGVARFSNEASSLIRDGRTSEVHHLVKRLELPGIDKSSVLGWIDRKLDEGTLTDRRSRSVTRESQLEQLHKDVQQSEWTSMESLAGAIFAGLHQILHSAHCLLFTKMRSGDFRICYGYGKGIDELRSKIRIATTEHHTTAFHAVIRNNVDISIADVTKLKPSALPDGYTTLLPEIRRFVILPIANKSVSGLMYCDWDGTNTIGQADLVVVRKLRNLFLPFFPA</sequence>
<dbReference type="Pfam" id="PF08668">
    <property type="entry name" value="HDOD"/>
    <property type="match status" value="1"/>
</dbReference>
<evidence type="ECO:0000313" key="2">
    <source>
        <dbReference type="EMBL" id="AGX86278.1"/>
    </source>
</evidence>
<dbReference type="eggNOG" id="COG1639">
    <property type="taxonomic scope" value="Bacteria"/>
</dbReference>
<dbReference type="AlphaFoldDB" id="U5N7K8"/>
<reference evidence="2 3" key="1">
    <citation type="journal article" date="2013" name="Genome Biol.">
        <title>Genomic analysis reveals key aspects of prokaryotic symbiosis in the phototrophic consortium "Chlorochromatium aggregatum".</title>
        <authorList>
            <person name="Liu Z."/>
            <person name="Muller J."/>
            <person name="Li T."/>
            <person name="Alvey R.M."/>
            <person name="Vogl K."/>
            <person name="Frigaard N.U."/>
            <person name="Rockwell N.C."/>
            <person name="Boyd E.S."/>
            <person name="Tomsho L.P."/>
            <person name="Schuster S.C."/>
            <person name="Henke P."/>
            <person name="Rohde M."/>
            <person name="Overmann J."/>
            <person name="Bryant D.A."/>
        </authorList>
    </citation>
    <scope>NUCLEOTIDE SEQUENCE [LARGE SCALE GENOMIC DNA]</scope>
    <source>
        <strain evidence="2">CR</strain>
    </source>
</reference>
<proteinExistence type="predicted"/>
<dbReference type="InterPro" id="IPR052340">
    <property type="entry name" value="RNase_Y/CdgJ"/>
</dbReference>